<sequence length="41" mass="4554">MLPNGLQRIRDGVSRTDVSASKWASEGKVNVRQVAETQGRR</sequence>
<keyword evidence="3" id="KW-1185">Reference proteome</keyword>
<gene>
    <name evidence="2" type="ORF">CLOHYLEM_04546</name>
</gene>
<evidence type="ECO:0000313" key="2">
    <source>
        <dbReference type="EMBL" id="EEG75316.1"/>
    </source>
</evidence>
<dbReference type="Proteomes" id="UP000004893">
    <property type="component" value="Unassembled WGS sequence"/>
</dbReference>
<name>C0BXK9_9FIRM</name>
<proteinExistence type="predicted"/>
<feature type="region of interest" description="Disordered" evidence="1">
    <location>
        <begin position="1"/>
        <end position="41"/>
    </location>
</feature>
<comment type="caution">
    <text evidence="2">The sequence shown here is derived from an EMBL/GenBank/DDBJ whole genome shotgun (WGS) entry which is preliminary data.</text>
</comment>
<dbReference type="EMBL" id="ABYI02000012">
    <property type="protein sequence ID" value="EEG75316.1"/>
    <property type="molecule type" value="Genomic_DNA"/>
</dbReference>
<dbReference type="STRING" id="553973.CLOHYLEM_04546"/>
<reference evidence="2" key="2">
    <citation type="submission" date="2013-06" db="EMBL/GenBank/DDBJ databases">
        <title>Draft genome sequence of Clostridium hylemonae (DSM 15053).</title>
        <authorList>
            <person name="Sudarsanam P."/>
            <person name="Ley R."/>
            <person name="Guruge J."/>
            <person name="Turnbaugh P.J."/>
            <person name="Mahowald M."/>
            <person name="Liep D."/>
            <person name="Gordon J."/>
        </authorList>
    </citation>
    <scope>NUCLEOTIDE SEQUENCE</scope>
    <source>
        <strain evidence="2">DSM 15053</strain>
    </source>
</reference>
<reference evidence="2" key="1">
    <citation type="submission" date="2009-02" db="EMBL/GenBank/DDBJ databases">
        <authorList>
            <person name="Fulton L."/>
            <person name="Clifton S."/>
            <person name="Fulton B."/>
            <person name="Xu J."/>
            <person name="Minx P."/>
            <person name="Pepin K.H."/>
            <person name="Johnson M."/>
            <person name="Bhonagiri V."/>
            <person name="Nash W.E."/>
            <person name="Mardis E.R."/>
            <person name="Wilson R.K."/>
        </authorList>
    </citation>
    <scope>NUCLEOTIDE SEQUENCE [LARGE SCALE GENOMIC DNA]</scope>
    <source>
        <strain evidence="2">DSM 15053</strain>
    </source>
</reference>
<evidence type="ECO:0000256" key="1">
    <source>
        <dbReference type="SAM" id="MobiDB-lite"/>
    </source>
</evidence>
<evidence type="ECO:0000313" key="3">
    <source>
        <dbReference type="Proteomes" id="UP000004893"/>
    </source>
</evidence>
<dbReference type="HOGENOM" id="CLU_3268025_0_0_9"/>
<protein>
    <submittedName>
        <fullName evidence="2">Uncharacterized protein</fullName>
    </submittedName>
</protein>
<organism evidence="2 3">
    <name type="scientific">[Clostridium] hylemonae DSM 15053</name>
    <dbReference type="NCBI Taxonomy" id="553973"/>
    <lineage>
        <taxon>Bacteria</taxon>
        <taxon>Bacillati</taxon>
        <taxon>Bacillota</taxon>
        <taxon>Clostridia</taxon>
        <taxon>Lachnospirales</taxon>
        <taxon>Lachnospiraceae</taxon>
    </lineage>
</organism>
<accession>C0BXK9</accession>
<dbReference type="AlphaFoldDB" id="C0BXK9"/>